<name>A0A4S1CE01_9BACT</name>
<reference evidence="11 12" key="1">
    <citation type="submission" date="2019-04" db="EMBL/GenBank/DDBJ databases">
        <title>Geobacter oryzae sp. nov., ferric-reducing bacteria isolated from paddy soil.</title>
        <authorList>
            <person name="Xu Z."/>
            <person name="Masuda Y."/>
            <person name="Itoh H."/>
            <person name="Senoo K."/>
        </authorList>
    </citation>
    <scope>NUCLEOTIDE SEQUENCE [LARGE SCALE GENOMIC DNA]</scope>
    <source>
        <strain evidence="11 12">Red111</strain>
    </source>
</reference>
<dbReference type="GO" id="GO:0008254">
    <property type="term" value="F:3'-nucleotidase activity"/>
    <property type="evidence" value="ECO:0007669"/>
    <property type="project" value="TreeGrafter"/>
</dbReference>
<dbReference type="GO" id="GO:0008253">
    <property type="term" value="F:5'-nucleotidase activity"/>
    <property type="evidence" value="ECO:0007669"/>
    <property type="project" value="UniProtKB-UniRule"/>
</dbReference>
<keyword evidence="8 9" id="KW-0378">Hydrolase</keyword>
<keyword evidence="12" id="KW-1185">Reference proteome</keyword>
<dbReference type="AlphaFoldDB" id="A0A4S1CE01"/>
<organism evidence="11 12">
    <name type="scientific">Geomonas terrae</name>
    <dbReference type="NCBI Taxonomy" id="2562681"/>
    <lineage>
        <taxon>Bacteria</taxon>
        <taxon>Pseudomonadati</taxon>
        <taxon>Thermodesulfobacteriota</taxon>
        <taxon>Desulfuromonadia</taxon>
        <taxon>Geobacterales</taxon>
        <taxon>Geobacteraceae</taxon>
        <taxon>Geomonas</taxon>
    </lineage>
</organism>
<dbReference type="RefSeq" id="WP_135871565.1">
    <property type="nucleotide sequence ID" value="NZ_SRSC01000003.1"/>
</dbReference>
<dbReference type="PANTHER" id="PTHR30457">
    <property type="entry name" value="5'-NUCLEOTIDASE SURE"/>
    <property type="match status" value="1"/>
</dbReference>
<feature type="binding site" evidence="9">
    <location>
        <position position="91"/>
    </location>
    <ligand>
        <name>a divalent metal cation</name>
        <dbReference type="ChEBI" id="CHEBI:60240"/>
    </ligand>
</feature>
<feature type="domain" description="Survival protein SurE-like phosphatase/nucleotidase" evidence="10">
    <location>
        <begin position="3"/>
        <end position="184"/>
    </location>
</feature>
<comment type="catalytic activity">
    <reaction evidence="1 9">
        <text>a ribonucleoside 5'-phosphate + H2O = a ribonucleoside + phosphate</text>
        <dbReference type="Rhea" id="RHEA:12484"/>
        <dbReference type="ChEBI" id="CHEBI:15377"/>
        <dbReference type="ChEBI" id="CHEBI:18254"/>
        <dbReference type="ChEBI" id="CHEBI:43474"/>
        <dbReference type="ChEBI" id="CHEBI:58043"/>
        <dbReference type="EC" id="3.1.3.5"/>
    </reaction>
</comment>
<evidence type="ECO:0000256" key="4">
    <source>
        <dbReference type="ARBA" id="ARBA00011062"/>
    </source>
</evidence>
<sequence>MKVLLTNDDGVHAPGLAALARRMGEVAEVVVVAPDREQSAVSHALTLHHPLRAARIADNIFSVEGTPTDCVNLGIHNLLSFRPDLVISGINRGANIGDDVTYSGTVAAALEATLMGIPAIAVSLVTRGAGDNYDAAASFAARLAQSVAERGLPRDTYLNVNVPDVPAEALLPALVTRQGRRSYEGTIVDKVDPRGRNYYWIGTVDLSFQDVPGTDYHAVSRGHISVSPLQIDFTNHAAIGQLEAWELP</sequence>
<evidence type="ECO:0000256" key="2">
    <source>
        <dbReference type="ARBA" id="ARBA00001946"/>
    </source>
</evidence>
<gene>
    <name evidence="9 11" type="primary">surE</name>
    <name evidence="11" type="ORF">E4633_15600</name>
</gene>
<dbReference type="NCBIfam" id="NF001489">
    <property type="entry name" value="PRK00346.1-3"/>
    <property type="match status" value="1"/>
</dbReference>
<dbReference type="HAMAP" id="MF_00060">
    <property type="entry name" value="SurE"/>
    <property type="match status" value="1"/>
</dbReference>
<evidence type="ECO:0000256" key="5">
    <source>
        <dbReference type="ARBA" id="ARBA00022490"/>
    </source>
</evidence>
<comment type="cofactor">
    <cofactor evidence="2">
        <name>Mg(2+)</name>
        <dbReference type="ChEBI" id="CHEBI:18420"/>
    </cofactor>
</comment>
<evidence type="ECO:0000313" key="12">
    <source>
        <dbReference type="Proteomes" id="UP000306416"/>
    </source>
</evidence>
<feature type="binding site" evidence="9">
    <location>
        <position position="39"/>
    </location>
    <ligand>
        <name>a divalent metal cation</name>
        <dbReference type="ChEBI" id="CHEBI:60240"/>
    </ligand>
</feature>
<comment type="subcellular location">
    <subcellularLocation>
        <location evidence="3 9">Cytoplasm</location>
    </subcellularLocation>
</comment>
<dbReference type="EMBL" id="SRSC01000003">
    <property type="protein sequence ID" value="TGU71725.1"/>
    <property type="molecule type" value="Genomic_DNA"/>
</dbReference>
<evidence type="ECO:0000256" key="3">
    <source>
        <dbReference type="ARBA" id="ARBA00004496"/>
    </source>
</evidence>
<dbReference type="GO" id="GO:0046872">
    <property type="term" value="F:metal ion binding"/>
    <property type="evidence" value="ECO:0007669"/>
    <property type="project" value="UniProtKB-UniRule"/>
</dbReference>
<dbReference type="NCBIfam" id="NF001490">
    <property type="entry name" value="PRK00346.1-4"/>
    <property type="match status" value="1"/>
</dbReference>
<protein>
    <recommendedName>
        <fullName evidence="9">5'-nucleotidase SurE</fullName>
        <ecNumber evidence="9">3.1.3.5</ecNumber>
    </recommendedName>
    <alternativeName>
        <fullName evidence="9">Nucleoside 5'-monophosphate phosphohydrolase</fullName>
    </alternativeName>
</protein>
<dbReference type="GO" id="GO:0000166">
    <property type="term" value="F:nucleotide binding"/>
    <property type="evidence" value="ECO:0007669"/>
    <property type="project" value="UniProtKB-KW"/>
</dbReference>
<evidence type="ECO:0000256" key="9">
    <source>
        <dbReference type="HAMAP-Rule" id="MF_00060"/>
    </source>
</evidence>
<feature type="binding site" evidence="9">
    <location>
        <position position="9"/>
    </location>
    <ligand>
        <name>a divalent metal cation</name>
        <dbReference type="ChEBI" id="CHEBI:60240"/>
    </ligand>
</feature>
<comment type="function">
    <text evidence="9">Nucleotidase that shows phosphatase activity on nucleoside 5'-monophosphates.</text>
</comment>
<dbReference type="Gene3D" id="3.40.1210.10">
    <property type="entry name" value="Survival protein SurE-like phosphatase/nucleotidase"/>
    <property type="match status" value="1"/>
</dbReference>
<comment type="cofactor">
    <cofactor evidence="9">
        <name>a divalent metal cation</name>
        <dbReference type="ChEBI" id="CHEBI:60240"/>
    </cofactor>
    <text evidence="9">Binds 1 divalent metal cation per subunit.</text>
</comment>
<keyword evidence="6 9" id="KW-0479">Metal-binding</keyword>
<keyword evidence="7 9" id="KW-0547">Nucleotide-binding</keyword>
<dbReference type="NCBIfam" id="TIGR00087">
    <property type="entry name" value="surE"/>
    <property type="match status" value="1"/>
</dbReference>
<evidence type="ECO:0000256" key="7">
    <source>
        <dbReference type="ARBA" id="ARBA00022741"/>
    </source>
</evidence>
<comment type="similarity">
    <text evidence="4 9">Belongs to the SurE nucleotidase family.</text>
</comment>
<keyword evidence="5 9" id="KW-0963">Cytoplasm</keyword>
<evidence type="ECO:0000256" key="8">
    <source>
        <dbReference type="ARBA" id="ARBA00022801"/>
    </source>
</evidence>
<evidence type="ECO:0000259" key="10">
    <source>
        <dbReference type="Pfam" id="PF01975"/>
    </source>
</evidence>
<dbReference type="InterPro" id="IPR030048">
    <property type="entry name" value="SurE"/>
</dbReference>
<dbReference type="InterPro" id="IPR002828">
    <property type="entry name" value="SurE-like_Pase/nucleotidase"/>
</dbReference>
<proteinExistence type="inferred from homology"/>
<dbReference type="GO" id="GO:0004309">
    <property type="term" value="F:exopolyphosphatase activity"/>
    <property type="evidence" value="ECO:0007669"/>
    <property type="project" value="TreeGrafter"/>
</dbReference>
<comment type="caution">
    <text evidence="11">The sequence shown here is derived from an EMBL/GenBank/DDBJ whole genome shotgun (WGS) entry which is preliminary data.</text>
</comment>
<dbReference type="Pfam" id="PF01975">
    <property type="entry name" value="SurE"/>
    <property type="match status" value="1"/>
</dbReference>
<dbReference type="FunFam" id="3.40.1210.10:FF:000001">
    <property type="entry name" value="5'/3'-nucleotidase SurE"/>
    <property type="match status" value="1"/>
</dbReference>
<evidence type="ECO:0000256" key="1">
    <source>
        <dbReference type="ARBA" id="ARBA00000815"/>
    </source>
</evidence>
<accession>A0A4S1CE01</accession>
<dbReference type="InterPro" id="IPR036523">
    <property type="entry name" value="SurE-like_sf"/>
</dbReference>
<feature type="binding site" evidence="9">
    <location>
        <position position="8"/>
    </location>
    <ligand>
        <name>a divalent metal cation</name>
        <dbReference type="ChEBI" id="CHEBI:60240"/>
    </ligand>
</feature>
<evidence type="ECO:0000256" key="6">
    <source>
        <dbReference type="ARBA" id="ARBA00022723"/>
    </source>
</evidence>
<evidence type="ECO:0000313" key="11">
    <source>
        <dbReference type="EMBL" id="TGU71725.1"/>
    </source>
</evidence>
<dbReference type="EC" id="3.1.3.5" evidence="9"/>
<dbReference type="SUPFAM" id="SSF64167">
    <property type="entry name" value="SurE-like"/>
    <property type="match status" value="1"/>
</dbReference>
<dbReference type="PANTHER" id="PTHR30457:SF12">
    <property type="entry name" value="5'_3'-NUCLEOTIDASE SURE"/>
    <property type="match status" value="1"/>
</dbReference>
<dbReference type="GO" id="GO:0005737">
    <property type="term" value="C:cytoplasm"/>
    <property type="evidence" value="ECO:0007669"/>
    <property type="project" value="UniProtKB-SubCell"/>
</dbReference>
<dbReference type="Proteomes" id="UP000306416">
    <property type="component" value="Unassembled WGS sequence"/>
</dbReference>